<feature type="domain" description="J" evidence="8">
    <location>
        <begin position="7"/>
        <end position="71"/>
    </location>
</feature>
<dbReference type="CDD" id="cd10747">
    <property type="entry name" value="DnaJ_C"/>
    <property type="match status" value="1"/>
</dbReference>
<evidence type="ECO:0000256" key="2">
    <source>
        <dbReference type="ARBA" id="ARBA00022737"/>
    </source>
</evidence>
<feature type="binding site" evidence="6">
    <location>
        <position position="148"/>
    </location>
    <ligand>
        <name>Zn(2+)</name>
        <dbReference type="ChEBI" id="CHEBI:29105"/>
        <label>1</label>
    </ligand>
</feature>
<dbReference type="Pfam" id="PF00226">
    <property type="entry name" value="DnaJ"/>
    <property type="match status" value="1"/>
</dbReference>
<dbReference type="SUPFAM" id="SSF57938">
    <property type="entry name" value="DnaJ/Hsp40 cysteine-rich domain"/>
    <property type="match status" value="1"/>
</dbReference>
<dbReference type="InterPro" id="IPR036410">
    <property type="entry name" value="HSP_DnaJ_Cys-rich_dom_sf"/>
</dbReference>
<dbReference type="PROSITE" id="PS50076">
    <property type="entry name" value="DNAJ_2"/>
    <property type="match status" value="1"/>
</dbReference>
<keyword evidence="4 6" id="KW-0862">Zinc</keyword>
<evidence type="ECO:0000256" key="7">
    <source>
        <dbReference type="PROSITE-ProRule" id="PRU00546"/>
    </source>
</evidence>
<feature type="binding site" evidence="6">
    <location>
        <position position="194"/>
    </location>
    <ligand>
        <name>Zn(2+)</name>
        <dbReference type="ChEBI" id="CHEBI:29105"/>
        <label>2</label>
    </ligand>
</feature>
<dbReference type="InterPro" id="IPR002939">
    <property type="entry name" value="DnaJ_C"/>
</dbReference>
<feature type="zinc finger region" description="CR-type" evidence="7">
    <location>
        <begin position="135"/>
        <end position="217"/>
    </location>
</feature>
<dbReference type="Gene3D" id="1.10.287.110">
    <property type="entry name" value="DnaJ domain"/>
    <property type="match status" value="1"/>
</dbReference>
<comment type="cofactor">
    <cofactor evidence="6">
        <name>Zn(2+)</name>
        <dbReference type="ChEBI" id="CHEBI:29105"/>
    </cofactor>
    <text evidence="6">Binds 2 Zn(2+) ions per monomer.</text>
</comment>
<dbReference type="InterPro" id="IPR008971">
    <property type="entry name" value="HSP40/DnaJ_pept-bd"/>
</dbReference>
<evidence type="ECO:0000313" key="10">
    <source>
        <dbReference type="EMBL" id="UUD37202.1"/>
    </source>
</evidence>
<dbReference type="PROSITE" id="PS51188">
    <property type="entry name" value="ZF_CR"/>
    <property type="match status" value="1"/>
</dbReference>
<comment type="subunit">
    <text evidence="6">Homodimer.</text>
</comment>
<accession>A0ABY5J1R6</accession>
<keyword evidence="11" id="KW-1185">Reference proteome</keyword>
<dbReference type="PRINTS" id="PR00625">
    <property type="entry name" value="JDOMAIN"/>
</dbReference>
<keyword evidence="6" id="KW-0963">Cytoplasm</keyword>
<dbReference type="CDD" id="cd10719">
    <property type="entry name" value="DnaJ_zf"/>
    <property type="match status" value="1"/>
</dbReference>
<name>A0ABY5J1R6_9BACT</name>
<keyword evidence="3 6" id="KW-0863">Zinc-finger</keyword>
<dbReference type="EMBL" id="CP101808">
    <property type="protein sequence ID" value="UUD37202.1"/>
    <property type="molecule type" value="Genomic_DNA"/>
</dbReference>
<organism evidence="10 11">
    <name type="scientific">Mycoplasmopsis equigenitalium</name>
    <dbReference type="NCBI Taxonomy" id="114883"/>
    <lineage>
        <taxon>Bacteria</taxon>
        <taxon>Bacillati</taxon>
        <taxon>Mycoplasmatota</taxon>
        <taxon>Mycoplasmoidales</taxon>
        <taxon>Metamycoplasmataceae</taxon>
        <taxon>Mycoplasmopsis</taxon>
    </lineage>
</organism>
<keyword evidence="6" id="KW-0235">DNA replication</keyword>
<comment type="function">
    <text evidence="6">Participates actively in the response to hyperosmotic and heat shock by preventing the aggregation of stress-denatured proteins and by disaggregating proteins, also in an autonomous, DnaK-independent fashion. Unfolded proteins bind initially to DnaJ; upon interaction with the DnaJ-bound protein, DnaK hydrolyzes its bound ATP, resulting in the formation of a stable complex. GrpE releases ADP from DnaK; ATP binding to DnaK triggers the release of the substrate protein, thus completing the reaction cycle. Several rounds of ATP-dependent interactions between DnaJ, DnaK and GrpE are required for fully efficient folding. Also involved, together with DnaK and GrpE, in the DNA replication of plasmids through activation of initiation proteins.</text>
</comment>
<comment type="caution">
    <text evidence="6">Lacks conserved residue(s) required for the propagation of feature annotation.</text>
</comment>
<feature type="binding site" evidence="6">
    <location>
        <position position="208"/>
    </location>
    <ligand>
        <name>Zn(2+)</name>
        <dbReference type="ChEBI" id="CHEBI:29105"/>
        <label>1</label>
    </ligand>
</feature>
<dbReference type="Gene3D" id="2.60.260.20">
    <property type="entry name" value="Urease metallochaperone UreE, N-terminal domain"/>
    <property type="match status" value="2"/>
</dbReference>
<dbReference type="Pfam" id="PF00684">
    <property type="entry name" value="DnaJ_CXXCXGXG"/>
    <property type="match status" value="1"/>
</dbReference>
<feature type="binding site" evidence="6">
    <location>
        <position position="168"/>
    </location>
    <ligand>
        <name>Zn(2+)</name>
        <dbReference type="ChEBI" id="CHEBI:29105"/>
        <label>2</label>
    </ligand>
</feature>
<evidence type="ECO:0000256" key="1">
    <source>
        <dbReference type="ARBA" id="ARBA00022723"/>
    </source>
</evidence>
<dbReference type="InterPro" id="IPR001305">
    <property type="entry name" value="HSP_DnaJ_Cys-rich_dom"/>
</dbReference>
<comment type="domain">
    <text evidence="6">The J domain is necessary and sufficient to stimulate DnaK ATPase activity. Zinc center 1 plays an important role in the autonomous, DnaK-independent chaperone activity of DnaJ. Zinc center 2 is essential for interaction with DnaK and for DnaJ activity.</text>
</comment>
<dbReference type="PANTHER" id="PTHR43096:SF52">
    <property type="entry name" value="DNAJ HOMOLOG 1, MITOCHONDRIAL-RELATED"/>
    <property type="match status" value="1"/>
</dbReference>
<keyword evidence="6" id="KW-0346">Stress response</keyword>
<keyword evidence="1 6" id="KW-0479">Metal-binding</keyword>
<evidence type="ECO:0000256" key="6">
    <source>
        <dbReference type="HAMAP-Rule" id="MF_01152"/>
    </source>
</evidence>
<feature type="binding site" evidence="6">
    <location>
        <position position="165"/>
    </location>
    <ligand>
        <name>Zn(2+)</name>
        <dbReference type="ChEBI" id="CHEBI:29105"/>
        <label>2</label>
    </ligand>
</feature>
<evidence type="ECO:0000313" key="11">
    <source>
        <dbReference type="Proteomes" id="UP001059576"/>
    </source>
</evidence>
<evidence type="ECO:0000256" key="3">
    <source>
        <dbReference type="ARBA" id="ARBA00022771"/>
    </source>
</evidence>
<gene>
    <name evidence="6" type="primary">dnaJ</name>
    <name evidence="10" type="ORF">NPA09_01350</name>
</gene>
<comment type="subcellular location">
    <subcellularLocation>
        <location evidence="6">Cytoplasm</location>
    </subcellularLocation>
</comment>
<comment type="similarity">
    <text evidence="6">Belongs to the DnaJ family.</text>
</comment>
<dbReference type="InterPro" id="IPR001623">
    <property type="entry name" value="DnaJ_domain"/>
</dbReference>
<feature type="binding site" evidence="6">
    <location>
        <position position="191"/>
    </location>
    <ligand>
        <name>Zn(2+)</name>
        <dbReference type="ChEBI" id="CHEBI:29105"/>
        <label>2</label>
    </ligand>
</feature>
<feature type="binding site" evidence="6">
    <location>
        <position position="205"/>
    </location>
    <ligand>
        <name>Zn(2+)</name>
        <dbReference type="ChEBI" id="CHEBI:29105"/>
        <label>1</label>
    </ligand>
</feature>
<evidence type="ECO:0000259" key="9">
    <source>
        <dbReference type="PROSITE" id="PS51188"/>
    </source>
</evidence>
<keyword evidence="5 6" id="KW-0143">Chaperone</keyword>
<dbReference type="SUPFAM" id="SSF46565">
    <property type="entry name" value="Chaperone J-domain"/>
    <property type="match status" value="1"/>
</dbReference>
<dbReference type="RefSeq" id="WP_129722005.1">
    <property type="nucleotide sequence ID" value="NZ_CP101808.1"/>
</dbReference>
<dbReference type="HAMAP" id="MF_01152">
    <property type="entry name" value="DnaJ"/>
    <property type="match status" value="1"/>
</dbReference>
<dbReference type="SUPFAM" id="SSF49493">
    <property type="entry name" value="HSP40/DnaJ peptide-binding domain"/>
    <property type="match status" value="2"/>
</dbReference>
<protein>
    <recommendedName>
        <fullName evidence="6">Chaperone protein DnaJ</fullName>
    </recommendedName>
</protein>
<reference evidence="10" key="1">
    <citation type="submission" date="2022-07" db="EMBL/GenBank/DDBJ databases">
        <title>Complete genome of Mycoplasma equigenitalium type strain T37.</title>
        <authorList>
            <person name="Spergser J."/>
        </authorList>
    </citation>
    <scope>NUCLEOTIDE SEQUENCE</scope>
    <source>
        <strain evidence="10">T37</strain>
    </source>
</reference>
<evidence type="ECO:0000256" key="5">
    <source>
        <dbReference type="ARBA" id="ARBA00023186"/>
    </source>
</evidence>
<dbReference type="Gene3D" id="2.10.230.10">
    <property type="entry name" value="Heat shock protein DnaJ, cysteine-rich domain"/>
    <property type="match status" value="1"/>
</dbReference>
<proteinExistence type="inferred from homology"/>
<dbReference type="InterPro" id="IPR036869">
    <property type="entry name" value="J_dom_sf"/>
</dbReference>
<feature type="binding site" evidence="6">
    <location>
        <position position="151"/>
    </location>
    <ligand>
        <name>Zn(2+)</name>
        <dbReference type="ChEBI" id="CHEBI:29105"/>
        <label>1</label>
    </ligand>
</feature>
<keyword evidence="2 6" id="KW-0677">Repeat</keyword>
<feature type="domain" description="CR-type" evidence="9">
    <location>
        <begin position="135"/>
        <end position="217"/>
    </location>
</feature>
<dbReference type="PANTHER" id="PTHR43096">
    <property type="entry name" value="DNAJ HOMOLOG 1, MITOCHONDRIAL-RELATED"/>
    <property type="match status" value="1"/>
</dbReference>
<evidence type="ECO:0000256" key="4">
    <source>
        <dbReference type="ARBA" id="ARBA00022833"/>
    </source>
</evidence>
<dbReference type="SMART" id="SM00271">
    <property type="entry name" value="DnaJ"/>
    <property type="match status" value="1"/>
</dbReference>
<dbReference type="Pfam" id="PF01556">
    <property type="entry name" value="DnaJ_C"/>
    <property type="match status" value="1"/>
</dbReference>
<sequence length="367" mass="41213">MSKQKRDFYEVLGVSKDASAREIKTAYRKLANLYHPDKSKDPDAEEKMKEINEAYDTLIDENKRANYDRFGDPNAQSGFGGFDGFEGFGNFGGFSGFGDIFESFFNQANSGSWNKSGARNFGEEISISFVDSILGTNIKKKLKKYEHCSGCNATGYNLKSERKDCYECNGSGEILKQVNSIFGVQTKTYICSKCDGNGYRYEEKCNICHGKKYSIVEKEVNVKIPAGVNDGTKLRVIGFGEFSPAGNGDYIMIVNVREHKFFKRKNNDIYVELKVSLKDVLTEKNVKVPTPHGIVEIKMKRNYTNGMAVTLRGKGVITNKGDGNLIAILEIIHPKYDDKTESLLRSVLEKAHDDVNEKYAKDVLKNN</sequence>
<dbReference type="InterPro" id="IPR012724">
    <property type="entry name" value="DnaJ"/>
</dbReference>
<evidence type="ECO:0000259" key="8">
    <source>
        <dbReference type="PROSITE" id="PS50076"/>
    </source>
</evidence>
<dbReference type="CDD" id="cd06257">
    <property type="entry name" value="DnaJ"/>
    <property type="match status" value="1"/>
</dbReference>
<dbReference type="Proteomes" id="UP001059576">
    <property type="component" value="Chromosome"/>
</dbReference>